<proteinExistence type="predicted"/>
<reference evidence="1" key="1">
    <citation type="submission" date="2021-01" db="EMBL/GenBank/DDBJ databases">
        <authorList>
            <person name="Sun Q."/>
        </authorList>
    </citation>
    <scope>NUCLEOTIDE SEQUENCE</scope>
    <source>
        <strain evidence="1">YIM B02566</strain>
    </source>
</reference>
<evidence type="ECO:0000313" key="1">
    <source>
        <dbReference type="EMBL" id="MBK1865316.1"/>
    </source>
</evidence>
<dbReference type="EMBL" id="JAENHL010000004">
    <property type="protein sequence ID" value="MBK1865316.1"/>
    <property type="molecule type" value="Genomic_DNA"/>
</dbReference>
<comment type="caution">
    <text evidence="1">The sequence shown here is derived from an EMBL/GenBank/DDBJ whole genome shotgun (WGS) entry which is preliminary data.</text>
</comment>
<dbReference type="Proteomes" id="UP000616151">
    <property type="component" value="Unassembled WGS sequence"/>
</dbReference>
<sequence>MTMPKASLRTWLKAGSVLRRFGARDEGSTTPIFALCAIPLVFAAGIAIDTSRQSTARVQVQAATDAAALAAAAAYGVGSENYTAVANAYFTKTVSQFPDLASASIATNVSVDTANNTLTMTASGAIPTTLTRIGGFDTMPLAAANTSPSGGGGGGGAGAAATGGGTSSGGTISSTVSLPVFSDHHKGQIVLVMDYSSSMDEYIGGKKKYITMRDEAAKLVSNLSQNQTNQDVEFGLVPFSHAVRVTMPNNFYYGKTGTSSSTYCIDDRNYPYNLSPDTPSTSTTNNASKFFTTSCSYFSSKNLNVRALSLNHAGTVSQINSMTPYGNTHIALGMETAWHLLTPNAPYAATVNEEETLKAVVLLTDGQQTSPGNGPNNILSVAQAESNLEEQCRRMKAAGIRVVTVSFDLSDTLTQNRLKDCSSDNLEKKVAAGEPTPKYYFNTNTNEELASAFGIIRDSLARNMYLSK</sequence>
<name>A0ACC5QY41_9HYPH</name>
<accession>A0ACC5QY41</accession>
<gene>
    <name evidence="1" type="ORF">JHL16_03045</name>
</gene>
<protein>
    <submittedName>
        <fullName evidence="1">VWA domain-containing protein</fullName>
    </submittedName>
</protein>
<organism evidence="1 2">
    <name type="scientific">Taklimakanibacter albus</name>
    <dbReference type="NCBI Taxonomy" id="2800327"/>
    <lineage>
        <taxon>Bacteria</taxon>
        <taxon>Pseudomonadati</taxon>
        <taxon>Pseudomonadota</taxon>
        <taxon>Alphaproteobacteria</taxon>
        <taxon>Hyphomicrobiales</taxon>
        <taxon>Aestuariivirgaceae</taxon>
        <taxon>Taklimakanibacter</taxon>
    </lineage>
</organism>
<evidence type="ECO:0000313" key="2">
    <source>
        <dbReference type="Proteomes" id="UP000616151"/>
    </source>
</evidence>
<keyword evidence="2" id="KW-1185">Reference proteome</keyword>